<dbReference type="EMBL" id="JAEUBG010000444">
    <property type="protein sequence ID" value="KAH3688296.1"/>
    <property type="molecule type" value="Genomic_DNA"/>
</dbReference>
<evidence type="ECO:0008006" key="6">
    <source>
        <dbReference type="Google" id="ProtNLM"/>
    </source>
</evidence>
<evidence type="ECO:0000313" key="4">
    <source>
        <dbReference type="EMBL" id="KAH3688296.1"/>
    </source>
</evidence>
<dbReference type="AlphaFoldDB" id="A0A9P8TS71"/>
<reference evidence="4" key="2">
    <citation type="submission" date="2021-01" db="EMBL/GenBank/DDBJ databases">
        <authorList>
            <person name="Schikora-Tamarit M.A."/>
        </authorList>
    </citation>
    <scope>NUCLEOTIDE SEQUENCE</scope>
    <source>
        <strain evidence="4">CBS2887</strain>
    </source>
</reference>
<dbReference type="Pfam" id="PF10374">
    <property type="entry name" value="EST1"/>
    <property type="match status" value="1"/>
</dbReference>
<feature type="compositionally biased region" description="Low complexity" evidence="1">
    <location>
        <begin position="709"/>
        <end position="721"/>
    </location>
</feature>
<feature type="domain" description="Telomerase activating protein Est1-like N-terminal" evidence="3">
    <location>
        <begin position="84"/>
        <end position="208"/>
    </location>
</feature>
<dbReference type="InterPro" id="IPR011990">
    <property type="entry name" value="TPR-like_helical_dom_sf"/>
</dbReference>
<evidence type="ECO:0000259" key="3">
    <source>
        <dbReference type="Pfam" id="PF10374"/>
    </source>
</evidence>
<dbReference type="InterPro" id="IPR018834">
    <property type="entry name" value="DNA/RNA-bd_Est1-type"/>
</dbReference>
<gene>
    <name evidence="4" type="ORF">WICPIJ_000725</name>
</gene>
<dbReference type="Gene3D" id="1.25.40.10">
    <property type="entry name" value="Tetratricopeptide repeat domain"/>
    <property type="match status" value="1"/>
</dbReference>
<accession>A0A9P8TS71</accession>
<reference evidence="4" key="1">
    <citation type="journal article" date="2021" name="Open Biol.">
        <title>Shared evolutionary footprints suggest mitochondrial oxidative damage underlies multiple complex I losses in fungi.</title>
        <authorList>
            <person name="Schikora-Tamarit M.A."/>
            <person name="Marcet-Houben M."/>
            <person name="Nosek J."/>
            <person name="Gabaldon T."/>
        </authorList>
    </citation>
    <scope>NUCLEOTIDE SEQUENCE</scope>
    <source>
        <strain evidence="4">CBS2887</strain>
    </source>
</reference>
<dbReference type="OrthoDB" id="69928at2759"/>
<feature type="compositionally biased region" description="Basic residues" evidence="1">
    <location>
        <begin position="600"/>
        <end position="620"/>
    </location>
</feature>
<feature type="compositionally biased region" description="Low complexity" evidence="1">
    <location>
        <begin position="740"/>
        <end position="752"/>
    </location>
</feature>
<feature type="compositionally biased region" description="Low complexity" evidence="1">
    <location>
        <begin position="826"/>
        <end position="879"/>
    </location>
</feature>
<dbReference type="Pfam" id="PF10373">
    <property type="entry name" value="EST1_DNA_bind"/>
    <property type="match status" value="1"/>
</dbReference>
<proteinExistence type="predicted"/>
<sequence length="879" mass="101420">MTANSPILQQIEDSEAQLQQALANPSPDGALISGVLNFVRSKFFQLIVKDIEDSVQYGINQAHEETVNMAQLNKPAEEKAEFLHDRFWNDFYHPTLKYFQAQHLSLKKEESKHRKRTVELRKLNEQFRKVTKISSDFFNDVLTYILTEYKLTHLVPELFYDFLNITIDASHPSKRLEASDQASKVKLIYLVHRSMLFIGAISRYRTKISHTLPQTYHETYDNALAYCRHAELLLPSFGEPRNYIGMIYDSMGDRFLSLNEFARGGLSRIPSKLSLSNYRSLLGNSVLSVMEDLNRLRLNIDSCSSGNRYEYVTTYFISLYGFFFAFEKWKGRTNDVLRNGLKVTSLEADFFSTLKYLVLEGTGKNLLERMMVLLISGVYSNFKESVDVTKALRFTFKLMTWIIQLALDQWDDSFEQVIRLLPVVRICNCWIKSDKLAAMTAYRDFDYLTTLAKLANKIYFEYPDLKFNSRPTRTQFFSEDVGLREFTPLNRMFSDFNDSEIFNDEEHSYLKLIGHFEDHDEDEELDLRLLTVGCITKQLMVFNKVGIVFDEKVRLFDLTNAKKLKKVAVKEAKPLEFKTFSDIAASSKQSKKDSGNKPPVNKKREKSKKKIKENKSKGKNKNSQSQDEPEEDNSTVVYSFKREKALKEKEKEDAAASAAAAASAVSKDESLPNITQQSPPQERFLSAHTSTGNIQSMVDQLVDYDAKDSSLPQSQSSLAQSHTDSQYNNTTSIWANQNQTPPTSSTRTTPIPHQHVTESSYYSPQQQNRMTQEQYMQWYTQYYQQFYQQFPHASQQQQSSQNQFFNYQPQQPLATPFPNVMSQPIQQQQQQQQYMNGLQTSQSQAASQQYSQYATAPQYPSGASQNAQQQHQGGFYQYQ</sequence>
<feature type="region of interest" description="Disordered" evidence="1">
    <location>
        <begin position="809"/>
        <end position="879"/>
    </location>
</feature>
<feature type="compositionally biased region" description="Polar residues" evidence="1">
    <location>
        <begin position="757"/>
        <end position="768"/>
    </location>
</feature>
<feature type="region of interest" description="Disordered" evidence="1">
    <location>
        <begin position="707"/>
        <end position="726"/>
    </location>
</feature>
<dbReference type="Proteomes" id="UP000774326">
    <property type="component" value="Unassembled WGS sequence"/>
</dbReference>
<dbReference type="SUPFAM" id="SSF48452">
    <property type="entry name" value="TPR-like"/>
    <property type="match status" value="1"/>
</dbReference>
<feature type="region of interest" description="Disordered" evidence="1">
    <location>
        <begin position="663"/>
        <end position="682"/>
    </location>
</feature>
<evidence type="ECO:0000256" key="1">
    <source>
        <dbReference type="SAM" id="MobiDB-lite"/>
    </source>
</evidence>
<dbReference type="InterPro" id="IPR019458">
    <property type="entry name" value="Est1-like_N"/>
</dbReference>
<evidence type="ECO:0000259" key="2">
    <source>
        <dbReference type="Pfam" id="PF10373"/>
    </source>
</evidence>
<name>A0A9P8TS71_WICPI</name>
<evidence type="ECO:0000313" key="5">
    <source>
        <dbReference type="Proteomes" id="UP000774326"/>
    </source>
</evidence>
<organism evidence="4 5">
    <name type="scientific">Wickerhamomyces pijperi</name>
    <name type="common">Yeast</name>
    <name type="synonym">Pichia pijperi</name>
    <dbReference type="NCBI Taxonomy" id="599730"/>
    <lineage>
        <taxon>Eukaryota</taxon>
        <taxon>Fungi</taxon>
        <taxon>Dikarya</taxon>
        <taxon>Ascomycota</taxon>
        <taxon>Saccharomycotina</taxon>
        <taxon>Saccharomycetes</taxon>
        <taxon>Phaffomycetales</taxon>
        <taxon>Wickerhamomycetaceae</taxon>
        <taxon>Wickerhamomyces</taxon>
    </lineage>
</organism>
<comment type="caution">
    <text evidence="4">The sequence shown here is derived from an EMBL/GenBank/DDBJ whole genome shotgun (WGS) entry which is preliminary data.</text>
</comment>
<feature type="domain" description="DNA/RNA-binding" evidence="2">
    <location>
        <begin position="223"/>
        <end position="491"/>
    </location>
</feature>
<feature type="region of interest" description="Disordered" evidence="1">
    <location>
        <begin position="586"/>
        <end position="636"/>
    </location>
</feature>
<keyword evidence="5" id="KW-1185">Reference proteome</keyword>
<feature type="region of interest" description="Disordered" evidence="1">
    <location>
        <begin position="733"/>
        <end position="768"/>
    </location>
</feature>
<protein>
    <recommendedName>
        <fullName evidence="6">Protein EBS1</fullName>
    </recommendedName>
</protein>